<feature type="region of interest" description="Disordered" evidence="1">
    <location>
        <begin position="1"/>
        <end position="21"/>
    </location>
</feature>
<dbReference type="EMBL" id="CAJVAX010000001">
    <property type="protein sequence ID" value="CAG7597098.1"/>
    <property type="molecule type" value="Genomic_DNA"/>
</dbReference>
<organism evidence="2 3">
    <name type="scientific">Actinacidiphila bryophytorum</name>
    <dbReference type="NCBI Taxonomy" id="1436133"/>
    <lineage>
        <taxon>Bacteria</taxon>
        <taxon>Bacillati</taxon>
        <taxon>Actinomycetota</taxon>
        <taxon>Actinomycetes</taxon>
        <taxon>Kitasatosporales</taxon>
        <taxon>Streptomycetaceae</taxon>
        <taxon>Actinacidiphila</taxon>
    </lineage>
</organism>
<evidence type="ECO:0000313" key="3">
    <source>
        <dbReference type="Proteomes" id="UP001153328"/>
    </source>
</evidence>
<evidence type="ECO:0000313" key="2">
    <source>
        <dbReference type="EMBL" id="CAG7597098.1"/>
    </source>
</evidence>
<sequence length="21" mass="2285">MGLRAIFHTPDTGTKSGNRPK</sequence>
<comment type="caution">
    <text evidence="2">The sequence shown here is derived from an EMBL/GenBank/DDBJ whole genome shotgun (WGS) entry which is preliminary data.</text>
</comment>
<feature type="compositionally biased region" description="Polar residues" evidence="1">
    <location>
        <begin position="11"/>
        <end position="21"/>
    </location>
</feature>
<keyword evidence="3" id="KW-1185">Reference proteome</keyword>
<protein>
    <submittedName>
        <fullName evidence="2">Uncharacterized protein</fullName>
    </submittedName>
</protein>
<reference evidence="2" key="1">
    <citation type="submission" date="2021-06" db="EMBL/GenBank/DDBJ databases">
        <authorList>
            <person name="Arsene-Ploetze F."/>
        </authorList>
    </citation>
    <scope>NUCLEOTIDE SEQUENCE</scope>
    <source>
        <strain evidence="2">SBRY1</strain>
    </source>
</reference>
<dbReference type="Proteomes" id="UP001153328">
    <property type="component" value="Unassembled WGS sequence"/>
</dbReference>
<proteinExistence type="predicted"/>
<dbReference type="AlphaFoldDB" id="A0A9W4GX31"/>
<gene>
    <name evidence="2" type="ORF">SBRY_10052</name>
</gene>
<evidence type="ECO:0000256" key="1">
    <source>
        <dbReference type="SAM" id="MobiDB-lite"/>
    </source>
</evidence>
<accession>A0A9W4GX31</accession>
<name>A0A9W4GX31_9ACTN</name>